<feature type="binding site" evidence="6">
    <location>
        <position position="111"/>
    </location>
    <ligand>
        <name>substrate</name>
    </ligand>
</feature>
<dbReference type="HAMAP" id="MF_00313">
    <property type="entry name" value="Glutaminase"/>
    <property type="match status" value="1"/>
</dbReference>
<dbReference type="RefSeq" id="WP_073049427.1">
    <property type="nucleotide sequence ID" value="NZ_FQZL01000013.1"/>
</dbReference>
<protein>
    <recommendedName>
        <fullName evidence="3 6">Glutaminase</fullName>
        <ecNumber evidence="3 6">3.5.1.2</ecNumber>
    </recommendedName>
</protein>
<dbReference type="SUPFAM" id="SSF56601">
    <property type="entry name" value="beta-lactamase/transpeptidase-like"/>
    <property type="match status" value="1"/>
</dbReference>
<dbReference type="InterPro" id="IPR012338">
    <property type="entry name" value="Beta-lactam/transpept-like"/>
</dbReference>
<name>A0A1M6HDG7_9FIRM</name>
<dbReference type="OrthoDB" id="9788822at2"/>
<comment type="subunit">
    <text evidence="2 6">Homotetramer.</text>
</comment>
<evidence type="ECO:0000256" key="4">
    <source>
        <dbReference type="ARBA" id="ARBA00022801"/>
    </source>
</evidence>
<feature type="binding site" evidence="6">
    <location>
        <position position="252"/>
    </location>
    <ligand>
        <name>substrate</name>
    </ligand>
</feature>
<proteinExistence type="inferred from homology"/>
<dbReference type="GO" id="GO:0006537">
    <property type="term" value="P:glutamate biosynthetic process"/>
    <property type="evidence" value="ECO:0007669"/>
    <property type="project" value="TreeGrafter"/>
</dbReference>
<comment type="catalytic activity">
    <reaction evidence="5 6">
        <text>L-glutamine + H2O = L-glutamate + NH4(+)</text>
        <dbReference type="Rhea" id="RHEA:15889"/>
        <dbReference type="ChEBI" id="CHEBI:15377"/>
        <dbReference type="ChEBI" id="CHEBI:28938"/>
        <dbReference type="ChEBI" id="CHEBI:29985"/>
        <dbReference type="ChEBI" id="CHEBI:58359"/>
        <dbReference type="EC" id="3.5.1.2"/>
    </reaction>
</comment>
<dbReference type="NCBIfam" id="TIGR03814">
    <property type="entry name" value="Gln_ase"/>
    <property type="match status" value="1"/>
</dbReference>
<evidence type="ECO:0000256" key="5">
    <source>
        <dbReference type="ARBA" id="ARBA00049534"/>
    </source>
</evidence>
<feature type="binding site" evidence="6">
    <location>
        <position position="59"/>
    </location>
    <ligand>
        <name>substrate</name>
    </ligand>
</feature>
<dbReference type="FunFam" id="3.40.710.10:FF:000005">
    <property type="entry name" value="Glutaminase"/>
    <property type="match status" value="1"/>
</dbReference>
<dbReference type="EC" id="3.5.1.2" evidence="3 6"/>
<gene>
    <name evidence="6" type="primary">glsA</name>
    <name evidence="7" type="ORF">SAMN02745751_01981</name>
</gene>
<dbReference type="Pfam" id="PF04960">
    <property type="entry name" value="Glutaminase"/>
    <property type="match status" value="1"/>
</dbReference>
<dbReference type="InterPro" id="IPR015868">
    <property type="entry name" value="Glutaminase"/>
</dbReference>
<evidence type="ECO:0000256" key="1">
    <source>
        <dbReference type="ARBA" id="ARBA00011076"/>
    </source>
</evidence>
<dbReference type="AlphaFoldDB" id="A0A1M6HDG7"/>
<feature type="binding site" evidence="6">
    <location>
        <position position="156"/>
    </location>
    <ligand>
        <name>substrate</name>
    </ligand>
</feature>
<dbReference type="Gene3D" id="3.40.710.10">
    <property type="entry name" value="DD-peptidase/beta-lactamase superfamily"/>
    <property type="match status" value="1"/>
</dbReference>
<accession>A0A1M6HDG7</accession>
<dbReference type="GO" id="GO:0004359">
    <property type="term" value="F:glutaminase activity"/>
    <property type="evidence" value="ECO:0007669"/>
    <property type="project" value="UniProtKB-UniRule"/>
</dbReference>
<sequence>MERILEKIINKNIKDITLGEKASYIPELKNVPDKLGISIMTSEGTFSAGDAGYRFTFQSMSKVLMLMVALQDNGYDYVFNHVGLEPSGDSFNSISKLDFNNVIKPYNPFINAGAILTASMIRGSSYDEKLSRVRDLAECIFMRRDIGFNDGVYTSERDNANRNRALAYLLKEKGLLKGNVEEILDLYFRICSLEVSCTDLASLGHLLAFNDEKCGIDMNYLRIIKTLMLTCGMYDYSGEFAVKIGIPSKSGVSGGILSCVPGRMGIGVFSPRLDEKGNSILGVRMIEELNEELGLNIFV</sequence>
<evidence type="ECO:0000313" key="8">
    <source>
        <dbReference type="Proteomes" id="UP000184052"/>
    </source>
</evidence>
<dbReference type="EMBL" id="FQZL01000013">
    <property type="protein sequence ID" value="SHJ20260.1"/>
    <property type="molecule type" value="Genomic_DNA"/>
</dbReference>
<keyword evidence="8" id="KW-1185">Reference proteome</keyword>
<dbReference type="PANTHER" id="PTHR12544">
    <property type="entry name" value="GLUTAMINASE"/>
    <property type="match status" value="1"/>
</dbReference>
<feature type="binding site" evidence="6">
    <location>
        <position position="163"/>
    </location>
    <ligand>
        <name>substrate</name>
    </ligand>
</feature>
<dbReference type="PANTHER" id="PTHR12544:SF29">
    <property type="entry name" value="GLUTAMINASE"/>
    <property type="match status" value="1"/>
</dbReference>
<reference evidence="7 8" key="1">
    <citation type="submission" date="2016-11" db="EMBL/GenBank/DDBJ databases">
        <authorList>
            <person name="Jaros S."/>
            <person name="Januszkiewicz K."/>
            <person name="Wedrychowicz H."/>
        </authorList>
    </citation>
    <scope>NUCLEOTIDE SEQUENCE [LARGE SCALE GENOMIC DNA]</scope>
    <source>
        <strain evidence="7 8">DSM 17477</strain>
    </source>
</reference>
<dbReference type="STRING" id="1121476.SAMN02745751_01981"/>
<evidence type="ECO:0000256" key="2">
    <source>
        <dbReference type="ARBA" id="ARBA00011881"/>
    </source>
</evidence>
<organism evidence="7 8">
    <name type="scientific">Dethiosulfatibacter aminovorans DSM 17477</name>
    <dbReference type="NCBI Taxonomy" id="1121476"/>
    <lineage>
        <taxon>Bacteria</taxon>
        <taxon>Bacillati</taxon>
        <taxon>Bacillota</taxon>
        <taxon>Tissierellia</taxon>
        <taxon>Dethiosulfatibacter</taxon>
    </lineage>
</organism>
<keyword evidence="6" id="KW-0007">Acetylation</keyword>
<evidence type="ECO:0000256" key="6">
    <source>
        <dbReference type="HAMAP-Rule" id="MF_00313"/>
    </source>
</evidence>
<evidence type="ECO:0000256" key="3">
    <source>
        <dbReference type="ARBA" id="ARBA00012918"/>
    </source>
</evidence>
<comment type="similarity">
    <text evidence="1 6">Belongs to the glutaminase family.</text>
</comment>
<evidence type="ECO:0000313" key="7">
    <source>
        <dbReference type="EMBL" id="SHJ20260.1"/>
    </source>
</evidence>
<dbReference type="GO" id="GO:0006543">
    <property type="term" value="P:L-glutamine catabolic process"/>
    <property type="evidence" value="ECO:0007669"/>
    <property type="project" value="TreeGrafter"/>
</dbReference>
<feature type="binding site" evidence="6">
    <location>
        <position position="234"/>
    </location>
    <ligand>
        <name>substrate</name>
    </ligand>
</feature>
<dbReference type="Proteomes" id="UP000184052">
    <property type="component" value="Unassembled WGS sequence"/>
</dbReference>
<keyword evidence="4 6" id="KW-0378">Hydrolase</keyword>
<feature type="binding site" evidence="6">
    <location>
        <position position="187"/>
    </location>
    <ligand>
        <name>substrate</name>
    </ligand>
</feature>